<reference evidence="1 2" key="1">
    <citation type="submission" date="2024-04" db="EMBL/GenBank/DDBJ databases">
        <title>Symmetric and asymmetric DNA N6-adenine methylation regulates different biological responses in Mucorales.</title>
        <authorList>
            <consortium name="Lawrence Berkeley National Laboratory"/>
            <person name="Lax C."/>
            <person name="Mondo S.J."/>
            <person name="Osorio-Concepcion M."/>
            <person name="Muszewska A."/>
            <person name="Corrochano-Luque M."/>
            <person name="Gutierrez G."/>
            <person name="Riley R."/>
            <person name="Lipzen A."/>
            <person name="Guo J."/>
            <person name="Hundley H."/>
            <person name="Amirebrahimi M."/>
            <person name="Ng V."/>
            <person name="Lorenzo-Gutierrez D."/>
            <person name="Binder U."/>
            <person name="Yang J."/>
            <person name="Song Y."/>
            <person name="Canovas D."/>
            <person name="Navarro E."/>
            <person name="Freitag M."/>
            <person name="Gabaldon T."/>
            <person name="Grigoriev I.V."/>
            <person name="Corrochano L.M."/>
            <person name="Nicolas F.E."/>
            <person name="Garre V."/>
        </authorList>
    </citation>
    <scope>NUCLEOTIDE SEQUENCE [LARGE SCALE GENOMIC DNA]</scope>
    <source>
        <strain evidence="1 2">L51</strain>
    </source>
</reference>
<keyword evidence="2" id="KW-1185">Reference proteome</keyword>
<proteinExistence type="predicted"/>
<comment type="caution">
    <text evidence="1">The sequence shown here is derived from an EMBL/GenBank/DDBJ whole genome shotgun (WGS) entry which is preliminary data.</text>
</comment>
<evidence type="ECO:0008006" key="3">
    <source>
        <dbReference type="Google" id="ProtNLM"/>
    </source>
</evidence>
<sequence>WNHQEASISINWREMKAVQLALQTFPSLQHTSILVRTDNTTSLSYINKQGG</sequence>
<organism evidence="1 2">
    <name type="scientific">Phycomyces blakesleeanus</name>
    <dbReference type="NCBI Taxonomy" id="4837"/>
    <lineage>
        <taxon>Eukaryota</taxon>
        <taxon>Fungi</taxon>
        <taxon>Fungi incertae sedis</taxon>
        <taxon>Mucoromycota</taxon>
        <taxon>Mucoromycotina</taxon>
        <taxon>Mucoromycetes</taxon>
        <taxon>Mucorales</taxon>
        <taxon>Phycomycetaceae</taxon>
        <taxon>Phycomyces</taxon>
    </lineage>
</organism>
<accession>A0ABR3B3P4</accession>
<dbReference type="EMBL" id="JBCLYO010000008">
    <property type="protein sequence ID" value="KAL0086443.1"/>
    <property type="molecule type" value="Genomic_DNA"/>
</dbReference>
<evidence type="ECO:0000313" key="2">
    <source>
        <dbReference type="Proteomes" id="UP001448207"/>
    </source>
</evidence>
<feature type="non-terminal residue" evidence="1">
    <location>
        <position position="1"/>
    </location>
</feature>
<gene>
    <name evidence="1" type="ORF">J3Q64DRAFT_1639292</name>
</gene>
<dbReference type="CDD" id="cd09275">
    <property type="entry name" value="RNase_HI_RT_DIRS1"/>
    <property type="match status" value="1"/>
</dbReference>
<dbReference type="Proteomes" id="UP001448207">
    <property type="component" value="Unassembled WGS sequence"/>
</dbReference>
<evidence type="ECO:0000313" key="1">
    <source>
        <dbReference type="EMBL" id="KAL0086443.1"/>
    </source>
</evidence>
<protein>
    <recommendedName>
        <fullName evidence="3">RNase H type-1 domain-containing protein</fullName>
    </recommendedName>
</protein>
<name>A0ABR3B3P4_PHYBL</name>